<dbReference type="GO" id="GO:0045454">
    <property type="term" value="P:cell redox homeostasis"/>
    <property type="evidence" value="ECO:0007669"/>
    <property type="project" value="TreeGrafter"/>
</dbReference>
<dbReference type="PROSITE" id="PS51352">
    <property type="entry name" value="THIOREDOXIN_2"/>
    <property type="match status" value="1"/>
</dbReference>
<dbReference type="SUPFAM" id="SSF52833">
    <property type="entry name" value="Thioredoxin-like"/>
    <property type="match status" value="1"/>
</dbReference>
<evidence type="ECO:0000256" key="2">
    <source>
        <dbReference type="SAM" id="MobiDB-lite"/>
    </source>
</evidence>
<evidence type="ECO:0000313" key="4">
    <source>
        <dbReference type="EMBL" id="KAK1744328.1"/>
    </source>
</evidence>
<comment type="similarity">
    <text evidence="1">Belongs to the thioredoxin family.</text>
</comment>
<accession>A0AAD9DG43</accession>
<dbReference type="InterPro" id="IPR036249">
    <property type="entry name" value="Thioredoxin-like_sf"/>
</dbReference>
<dbReference type="InterPro" id="IPR013766">
    <property type="entry name" value="Thioredoxin_domain"/>
</dbReference>
<evidence type="ECO:0000259" key="3">
    <source>
        <dbReference type="PROSITE" id="PS51352"/>
    </source>
</evidence>
<organism evidence="4 5">
    <name type="scientific">Skeletonema marinoi</name>
    <dbReference type="NCBI Taxonomy" id="267567"/>
    <lineage>
        <taxon>Eukaryota</taxon>
        <taxon>Sar</taxon>
        <taxon>Stramenopiles</taxon>
        <taxon>Ochrophyta</taxon>
        <taxon>Bacillariophyta</taxon>
        <taxon>Coscinodiscophyceae</taxon>
        <taxon>Thalassiosirophycidae</taxon>
        <taxon>Thalassiosirales</taxon>
        <taxon>Skeletonemataceae</taxon>
        <taxon>Skeletonema</taxon>
        <taxon>Skeletonema marinoi-dohrnii complex</taxon>
    </lineage>
</organism>
<dbReference type="Gene3D" id="3.40.30.10">
    <property type="entry name" value="Glutaredoxin"/>
    <property type="match status" value="1"/>
</dbReference>
<evidence type="ECO:0000313" key="5">
    <source>
        <dbReference type="Proteomes" id="UP001224775"/>
    </source>
</evidence>
<dbReference type="Pfam" id="PF00085">
    <property type="entry name" value="Thioredoxin"/>
    <property type="match status" value="1"/>
</dbReference>
<dbReference type="PANTHER" id="PTHR43601:SF32">
    <property type="entry name" value="THIOREDOXIN-LIKE 2-2, CHLOROPLASTIC"/>
    <property type="match status" value="1"/>
</dbReference>
<comment type="caution">
    <text evidence="4">The sequence shown here is derived from an EMBL/GenBank/DDBJ whole genome shotgun (WGS) entry which is preliminary data.</text>
</comment>
<dbReference type="AlphaFoldDB" id="A0AAD9DG43"/>
<feature type="region of interest" description="Disordered" evidence="2">
    <location>
        <begin position="32"/>
        <end position="56"/>
    </location>
</feature>
<dbReference type="CDD" id="cd02947">
    <property type="entry name" value="TRX_family"/>
    <property type="match status" value="1"/>
</dbReference>
<evidence type="ECO:0000256" key="1">
    <source>
        <dbReference type="ARBA" id="ARBA00008987"/>
    </source>
</evidence>
<dbReference type="Proteomes" id="UP001224775">
    <property type="component" value="Unassembled WGS sequence"/>
</dbReference>
<keyword evidence="5" id="KW-1185">Reference proteome</keyword>
<feature type="compositionally biased region" description="Basic residues" evidence="2">
    <location>
        <begin position="43"/>
        <end position="54"/>
    </location>
</feature>
<name>A0AAD9DG43_9STRA</name>
<reference evidence="4" key="1">
    <citation type="submission" date="2023-06" db="EMBL/GenBank/DDBJ databases">
        <title>Survivors Of The Sea: Transcriptome response of Skeletonema marinoi to long-term dormancy.</title>
        <authorList>
            <person name="Pinder M.I.M."/>
            <person name="Kourtchenko O."/>
            <person name="Robertson E.K."/>
            <person name="Larsson T."/>
            <person name="Maumus F."/>
            <person name="Osuna-Cruz C.M."/>
            <person name="Vancaester E."/>
            <person name="Stenow R."/>
            <person name="Vandepoele K."/>
            <person name="Ploug H."/>
            <person name="Bruchert V."/>
            <person name="Godhe A."/>
            <person name="Topel M."/>
        </authorList>
    </citation>
    <scope>NUCLEOTIDE SEQUENCE</scope>
    <source>
        <strain evidence="4">R05AC</strain>
    </source>
</reference>
<gene>
    <name evidence="4" type="ORF">QTG54_004861</name>
</gene>
<proteinExistence type="inferred from homology"/>
<dbReference type="EMBL" id="JATAAI010000007">
    <property type="protein sequence ID" value="KAK1744328.1"/>
    <property type="molecule type" value="Genomic_DNA"/>
</dbReference>
<protein>
    <submittedName>
        <fullName evidence="4">Thioredoxin family protein</fullName>
    </submittedName>
</protein>
<dbReference type="PANTHER" id="PTHR43601">
    <property type="entry name" value="THIOREDOXIN, MITOCHONDRIAL"/>
    <property type="match status" value="1"/>
</dbReference>
<sequence>MNNMNQHCATLQSSAIGAVCCKASTSSPVECEHKQLSPCRRNQNTRRRSHRRRGSNSSSRQFLFALCSIFSAACLLKQSQAFSSSSSSIHQSRISNAPSRFSLNGPTQQRHRANTRFYMSSVLEPASQSSSTRMSDFQRRMKGIVKRNGVANGRKVVGTSRSAPERPANLKVAHTLEEYKDQLDESSGKIVVVRFFATWCKACKAIQPSFYRMAALYPHITFVEVPVTNHNANLHQGLEVPSLPYGHIYYPDAGLVEEMKISKKYFPGLVKKVRWYDSGLCGLDEFVPEDSDDAAAEKEN</sequence>
<feature type="domain" description="Thioredoxin" evidence="3">
    <location>
        <begin position="157"/>
        <end position="297"/>
    </location>
</feature>